<sequence length="328" mass="36155">MLCEKYYMSQRPSLALWQRGRDKSRTWRLEDCRASGFQDAEASEEPGDSESGARIVEVPSSDEELVHFLQDMEAAADPGEVPNFEKLSAAFHAAKKDKAIEQELGKANVAVKMERQDEADEHATEAHKIFSSYKDMEVEDDLMDKAKDWRKEQQPPWKETGEATSAAAAVAAYEEAPYDAPWRKEPKKDAAWKGKVWLQAQMDQLKKDGQWIGGEPSVAHKAIRISQERLTLGAGAAPKAASSPPAENTENPENQNEKDDEAPEDTLDSLGTWTAMVMSAESLVIALRAGFATLRRAEFAFQADQRANQKGGDGEQGEGDQGDGGVPK</sequence>
<protein>
    <submittedName>
        <fullName evidence="2">Uncharacterized protein</fullName>
    </submittedName>
</protein>
<proteinExistence type="predicted"/>
<name>A0A812K7P8_9DINO</name>
<feature type="region of interest" description="Disordered" evidence="1">
    <location>
        <begin position="303"/>
        <end position="328"/>
    </location>
</feature>
<evidence type="ECO:0000256" key="1">
    <source>
        <dbReference type="SAM" id="MobiDB-lite"/>
    </source>
</evidence>
<gene>
    <name evidence="2" type="ORF">SNAT2548_LOCUS8262</name>
</gene>
<reference evidence="2" key="1">
    <citation type="submission" date="2021-02" db="EMBL/GenBank/DDBJ databases">
        <authorList>
            <person name="Dougan E. K."/>
            <person name="Rhodes N."/>
            <person name="Thang M."/>
            <person name="Chan C."/>
        </authorList>
    </citation>
    <scope>NUCLEOTIDE SEQUENCE</scope>
</reference>
<evidence type="ECO:0000313" key="2">
    <source>
        <dbReference type="EMBL" id="CAE7222248.1"/>
    </source>
</evidence>
<dbReference type="AlphaFoldDB" id="A0A812K7P8"/>
<dbReference type="EMBL" id="CAJNDS010000606">
    <property type="protein sequence ID" value="CAE7222248.1"/>
    <property type="molecule type" value="Genomic_DNA"/>
</dbReference>
<feature type="region of interest" description="Disordered" evidence="1">
    <location>
        <begin position="229"/>
        <end position="267"/>
    </location>
</feature>
<dbReference type="Proteomes" id="UP000604046">
    <property type="component" value="Unassembled WGS sequence"/>
</dbReference>
<accession>A0A812K7P8</accession>
<feature type="compositionally biased region" description="Low complexity" evidence="1">
    <location>
        <begin position="233"/>
        <end position="246"/>
    </location>
</feature>
<evidence type="ECO:0000313" key="3">
    <source>
        <dbReference type="Proteomes" id="UP000604046"/>
    </source>
</evidence>
<keyword evidence="3" id="KW-1185">Reference proteome</keyword>
<organism evidence="2 3">
    <name type="scientific">Symbiodinium natans</name>
    <dbReference type="NCBI Taxonomy" id="878477"/>
    <lineage>
        <taxon>Eukaryota</taxon>
        <taxon>Sar</taxon>
        <taxon>Alveolata</taxon>
        <taxon>Dinophyceae</taxon>
        <taxon>Suessiales</taxon>
        <taxon>Symbiodiniaceae</taxon>
        <taxon>Symbiodinium</taxon>
    </lineage>
</organism>
<feature type="compositionally biased region" description="Acidic residues" evidence="1">
    <location>
        <begin position="258"/>
        <end position="267"/>
    </location>
</feature>
<comment type="caution">
    <text evidence="2">The sequence shown here is derived from an EMBL/GenBank/DDBJ whole genome shotgun (WGS) entry which is preliminary data.</text>
</comment>